<keyword evidence="8" id="KW-1185">Reference proteome</keyword>
<dbReference type="InterPro" id="IPR012337">
    <property type="entry name" value="RNaseH-like_sf"/>
</dbReference>
<dbReference type="GeneID" id="85360150"/>
<keyword evidence="4" id="KW-0862">Zinc</keyword>
<dbReference type="GO" id="GO:0008270">
    <property type="term" value="F:zinc ion binding"/>
    <property type="evidence" value="ECO:0007669"/>
    <property type="project" value="UniProtKB-KW"/>
</dbReference>
<dbReference type="PANTHER" id="PTHR46481">
    <property type="entry name" value="ZINC FINGER BED DOMAIN-CONTAINING PROTEIN 4"/>
    <property type="match status" value="1"/>
</dbReference>
<dbReference type="Proteomes" id="UP001175211">
    <property type="component" value="Unassembled WGS sequence"/>
</dbReference>
<reference evidence="7" key="1">
    <citation type="submission" date="2023-06" db="EMBL/GenBank/DDBJ databases">
        <authorList>
            <consortium name="Lawrence Berkeley National Laboratory"/>
            <person name="Ahrendt S."/>
            <person name="Sahu N."/>
            <person name="Indic B."/>
            <person name="Wong-Bajracharya J."/>
            <person name="Merenyi Z."/>
            <person name="Ke H.-M."/>
            <person name="Monk M."/>
            <person name="Kocsube S."/>
            <person name="Drula E."/>
            <person name="Lipzen A."/>
            <person name="Balint B."/>
            <person name="Henrissat B."/>
            <person name="Andreopoulos B."/>
            <person name="Martin F.M."/>
            <person name="Harder C.B."/>
            <person name="Rigling D."/>
            <person name="Ford K.L."/>
            <person name="Foster G.D."/>
            <person name="Pangilinan J."/>
            <person name="Papanicolaou A."/>
            <person name="Barry K."/>
            <person name="LaButti K."/>
            <person name="Viragh M."/>
            <person name="Koriabine M."/>
            <person name="Yan M."/>
            <person name="Riley R."/>
            <person name="Champramary S."/>
            <person name="Plett K.L."/>
            <person name="Tsai I.J."/>
            <person name="Slot J."/>
            <person name="Sipos G."/>
            <person name="Plett J."/>
            <person name="Nagy L.G."/>
            <person name="Grigoriev I.V."/>
        </authorList>
    </citation>
    <scope>NUCLEOTIDE SEQUENCE</scope>
    <source>
        <strain evidence="7">CCBAS 213</strain>
    </source>
</reference>
<dbReference type="RefSeq" id="XP_060336812.1">
    <property type="nucleotide sequence ID" value="XM_060476602.1"/>
</dbReference>
<evidence type="ECO:0000256" key="1">
    <source>
        <dbReference type="ARBA" id="ARBA00004123"/>
    </source>
</evidence>
<dbReference type="PANTHER" id="PTHR46481:SF10">
    <property type="entry name" value="ZINC FINGER BED DOMAIN-CONTAINING PROTEIN 39"/>
    <property type="match status" value="1"/>
</dbReference>
<keyword evidence="2" id="KW-0479">Metal-binding</keyword>
<evidence type="ECO:0000313" key="7">
    <source>
        <dbReference type="EMBL" id="KAK0465985.1"/>
    </source>
</evidence>
<evidence type="ECO:0000256" key="5">
    <source>
        <dbReference type="ARBA" id="ARBA00023242"/>
    </source>
</evidence>
<evidence type="ECO:0008006" key="9">
    <source>
        <dbReference type="Google" id="ProtNLM"/>
    </source>
</evidence>
<organism evidence="7 8">
    <name type="scientific">Armillaria tabescens</name>
    <name type="common">Ringless honey mushroom</name>
    <name type="synonym">Agaricus tabescens</name>
    <dbReference type="NCBI Taxonomy" id="1929756"/>
    <lineage>
        <taxon>Eukaryota</taxon>
        <taxon>Fungi</taxon>
        <taxon>Dikarya</taxon>
        <taxon>Basidiomycota</taxon>
        <taxon>Agaricomycotina</taxon>
        <taxon>Agaricomycetes</taxon>
        <taxon>Agaricomycetidae</taxon>
        <taxon>Agaricales</taxon>
        <taxon>Marasmiineae</taxon>
        <taxon>Physalacriaceae</taxon>
        <taxon>Desarmillaria</taxon>
    </lineage>
</organism>
<evidence type="ECO:0000256" key="6">
    <source>
        <dbReference type="SAM" id="MobiDB-lite"/>
    </source>
</evidence>
<evidence type="ECO:0000256" key="2">
    <source>
        <dbReference type="ARBA" id="ARBA00022723"/>
    </source>
</evidence>
<evidence type="ECO:0000313" key="8">
    <source>
        <dbReference type="Proteomes" id="UP001175211"/>
    </source>
</evidence>
<dbReference type="InterPro" id="IPR052035">
    <property type="entry name" value="ZnF_BED_domain_contain"/>
</dbReference>
<protein>
    <recommendedName>
        <fullName evidence="9">hAT-like transposase RNase-H fold domain-containing protein</fullName>
    </recommendedName>
</protein>
<comment type="subcellular location">
    <subcellularLocation>
        <location evidence="1">Nucleus</location>
    </subcellularLocation>
</comment>
<keyword evidence="5" id="KW-0539">Nucleus</keyword>
<feature type="region of interest" description="Disordered" evidence="6">
    <location>
        <begin position="95"/>
        <end position="116"/>
    </location>
</feature>
<proteinExistence type="predicted"/>
<accession>A0AA39NHY8</accession>
<feature type="region of interest" description="Disordered" evidence="6">
    <location>
        <begin position="331"/>
        <end position="368"/>
    </location>
</feature>
<gene>
    <name evidence="7" type="ORF">EV420DRAFT_1636544</name>
</gene>
<dbReference type="SUPFAM" id="SSF53098">
    <property type="entry name" value="Ribonuclease H-like"/>
    <property type="match status" value="1"/>
</dbReference>
<feature type="compositionally biased region" description="Polar residues" evidence="6">
    <location>
        <begin position="331"/>
        <end position="344"/>
    </location>
</feature>
<dbReference type="EMBL" id="JAUEPS010000004">
    <property type="protein sequence ID" value="KAK0465985.1"/>
    <property type="molecule type" value="Genomic_DNA"/>
</dbReference>
<comment type="caution">
    <text evidence="7">The sequence shown here is derived from an EMBL/GenBank/DDBJ whole genome shotgun (WGS) entry which is preliminary data.</text>
</comment>
<evidence type="ECO:0000256" key="3">
    <source>
        <dbReference type="ARBA" id="ARBA00022771"/>
    </source>
</evidence>
<sequence length="418" mass="48582">MVGVVEEFLLDFIHLTDSHTGEYLTHKFVEVLNDFGIAHKALRCVADNAEVNAVMVHHAQHQIPTFKGPKYHVNCQNHIWALCIKFAAIKGEKITEDDNEQTDEAPADEIEPKESEANHEIEEYLDQLVNEVEQELEVNMDESRPVVTEEEAKVGRYAIHKLTQLRKKGFHNSLLRLYLHDILDDICDQIKFNQSRGLHLWQYTLSNEEWEVLDQCSDYLELFKHAIFDFLKSGKPLIFKVFPAIDKLTRFLEQGQNNKELHATVRMACYHAMLVLNKYYAKTDESVIYHIAMIMHPGYKLQYFHSQNWLKEWIDDVVNVLCQEWNDYQPQNSSSVPASQPTQAQKDKKKCNISWDSSPDETAVSSRVTSDVDPLDKYLYSPVLQIKDPLKYWESQDPESNLLAQFALDFLSMSHKSY</sequence>
<name>A0AA39NHY8_ARMTA</name>
<keyword evidence="3" id="KW-0863">Zinc-finger</keyword>
<dbReference type="AlphaFoldDB" id="A0AA39NHY8"/>
<evidence type="ECO:0000256" key="4">
    <source>
        <dbReference type="ARBA" id="ARBA00022833"/>
    </source>
</evidence>
<feature type="compositionally biased region" description="Acidic residues" evidence="6">
    <location>
        <begin position="97"/>
        <end position="109"/>
    </location>
</feature>
<dbReference type="GO" id="GO:0005634">
    <property type="term" value="C:nucleus"/>
    <property type="evidence" value="ECO:0007669"/>
    <property type="project" value="UniProtKB-SubCell"/>
</dbReference>